<keyword evidence="3" id="KW-1185">Reference proteome</keyword>
<dbReference type="OrthoDB" id="9977991at2"/>
<dbReference type="STRING" id="1912961.BU204_20700"/>
<accession>A0A1Q8CMT9</accession>
<evidence type="ECO:0000313" key="2">
    <source>
        <dbReference type="EMBL" id="OLF15661.1"/>
    </source>
</evidence>
<name>A0A1Q8CMT9_9PSEU</name>
<dbReference type="RefSeq" id="WP_075127369.1">
    <property type="nucleotide sequence ID" value="NZ_MSIE01000038.1"/>
</dbReference>
<reference evidence="2 3" key="1">
    <citation type="submission" date="2016-12" db="EMBL/GenBank/DDBJ databases">
        <title>The draft genome sequence of Actinophytocola sp. 11-183.</title>
        <authorList>
            <person name="Wang W."/>
            <person name="Yuan L."/>
        </authorList>
    </citation>
    <scope>NUCLEOTIDE SEQUENCE [LARGE SCALE GENOMIC DNA]</scope>
    <source>
        <strain evidence="2 3">11-183</strain>
    </source>
</reference>
<keyword evidence="1" id="KW-1133">Transmembrane helix</keyword>
<comment type="caution">
    <text evidence="2">The sequence shown here is derived from an EMBL/GenBank/DDBJ whole genome shotgun (WGS) entry which is preliminary data.</text>
</comment>
<evidence type="ECO:0000256" key="1">
    <source>
        <dbReference type="SAM" id="Phobius"/>
    </source>
</evidence>
<protein>
    <submittedName>
        <fullName evidence="2">Uncharacterized protein</fullName>
    </submittedName>
</protein>
<keyword evidence="1" id="KW-0812">Transmembrane</keyword>
<keyword evidence="1" id="KW-0472">Membrane</keyword>
<feature type="transmembrane region" description="Helical" evidence="1">
    <location>
        <begin position="78"/>
        <end position="99"/>
    </location>
</feature>
<dbReference type="Proteomes" id="UP000185596">
    <property type="component" value="Unassembled WGS sequence"/>
</dbReference>
<proteinExistence type="predicted"/>
<gene>
    <name evidence="2" type="ORF">BU204_20700</name>
</gene>
<dbReference type="EMBL" id="MSIE01000038">
    <property type="protein sequence ID" value="OLF15661.1"/>
    <property type="molecule type" value="Genomic_DNA"/>
</dbReference>
<sequence>MAEDRIDELQSSLRALRRQLDQLDRRQQASASGLRQAVLAATVAGAMLVLTATTWRTAPGDGASVGDLGSLWGMTSDGWQPVAALVLVVATALGSLAVFLGEAGRVGHVVLVVLALLTALAILLVGGVEPDGWYESEDYESAAGRWLTLLAALGLAALHGGRASELRR</sequence>
<organism evidence="2 3">
    <name type="scientific">Actinophytocola xanthii</name>
    <dbReference type="NCBI Taxonomy" id="1912961"/>
    <lineage>
        <taxon>Bacteria</taxon>
        <taxon>Bacillati</taxon>
        <taxon>Actinomycetota</taxon>
        <taxon>Actinomycetes</taxon>
        <taxon>Pseudonocardiales</taxon>
        <taxon>Pseudonocardiaceae</taxon>
    </lineage>
</organism>
<dbReference type="AlphaFoldDB" id="A0A1Q8CMT9"/>
<evidence type="ECO:0000313" key="3">
    <source>
        <dbReference type="Proteomes" id="UP000185596"/>
    </source>
</evidence>
<feature type="transmembrane region" description="Helical" evidence="1">
    <location>
        <begin position="106"/>
        <end position="126"/>
    </location>
</feature>
<feature type="transmembrane region" description="Helical" evidence="1">
    <location>
        <begin position="37"/>
        <end position="58"/>
    </location>
</feature>
<feature type="transmembrane region" description="Helical" evidence="1">
    <location>
        <begin position="146"/>
        <end position="164"/>
    </location>
</feature>